<dbReference type="InterPro" id="IPR050343">
    <property type="entry name" value="RsuA_PseudoU_synthase"/>
</dbReference>
<dbReference type="GO" id="GO:0000455">
    <property type="term" value="P:enzyme-directed rRNA pseudouridine synthesis"/>
    <property type="evidence" value="ECO:0007669"/>
    <property type="project" value="UniProtKB-ARBA"/>
</dbReference>
<comment type="catalytic activity">
    <reaction evidence="4">
        <text>uridine(516) in 16S rRNA = pseudouridine(516) in 16S rRNA</text>
        <dbReference type="Rhea" id="RHEA:38867"/>
        <dbReference type="Rhea" id="RHEA-COMP:10089"/>
        <dbReference type="Rhea" id="RHEA-COMP:10090"/>
        <dbReference type="ChEBI" id="CHEBI:65314"/>
        <dbReference type="ChEBI" id="CHEBI:65315"/>
        <dbReference type="EC" id="5.4.99.19"/>
    </reaction>
</comment>
<dbReference type="RefSeq" id="WP_099614115.1">
    <property type="nucleotide sequence ID" value="NZ_KZ319369.1"/>
</dbReference>
<protein>
    <recommendedName>
        <fullName evidence="7">Pseudouridine synthase</fullName>
        <ecNumber evidence="7">5.4.99.-</ecNumber>
    </recommendedName>
</protein>
<dbReference type="FunFam" id="3.30.70.1560:FF:000001">
    <property type="entry name" value="Pseudouridine synthase"/>
    <property type="match status" value="1"/>
</dbReference>
<dbReference type="CDD" id="cd02553">
    <property type="entry name" value="PseudoU_synth_RsuA"/>
    <property type="match status" value="1"/>
</dbReference>
<dbReference type="Gene3D" id="3.30.70.1560">
    <property type="entry name" value="Alpha-L RNA-binding motif"/>
    <property type="match status" value="1"/>
</dbReference>
<dbReference type="AlphaFoldDB" id="A0A2G1UNN0"/>
<evidence type="ECO:0000256" key="1">
    <source>
        <dbReference type="ARBA" id="ARBA00008348"/>
    </source>
</evidence>
<dbReference type="InterPro" id="IPR042092">
    <property type="entry name" value="PsdUridine_s_RsuA/RluB/E/F_cat"/>
</dbReference>
<sequence>MKLSRIISNQNGTSRQRANALIAAGRVTVNGQVCREPQQEVDRFASVTVDGAVIRHAAPARYLMLNKPAGYLSATVDDTHPTVLDLFAPELRAGLHIGGRLDRASTGLLIVTNDGNWSRRLTEPRIKIPKVYRVTTGAAITAEAHRRFAEGIWFEYEQLRTSPAHIEQLAECQARVTIYEGRYHQVKRMFHAVGNRVTSLHRESMGGIRLDPGLQPGQYRELTAAEVASVAAADPVGTTLEHHCAPTSTSPV</sequence>
<dbReference type="InterPro" id="IPR020103">
    <property type="entry name" value="PsdUridine_synth_cat_dom_sf"/>
</dbReference>
<comment type="similarity">
    <text evidence="1 7">Belongs to the pseudouridine synthase RsuA family.</text>
</comment>
<comment type="function">
    <text evidence="5">Responsible for synthesis of pseudouridine from uracil-516 in 16S ribosomal RNA.</text>
</comment>
<dbReference type="SUPFAM" id="SSF55120">
    <property type="entry name" value="Pseudouridine synthase"/>
    <property type="match status" value="1"/>
</dbReference>
<dbReference type="CDD" id="cd00165">
    <property type="entry name" value="S4"/>
    <property type="match status" value="1"/>
</dbReference>
<dbReference type="EMBL" id="NTFH01000005">
    <property type="protein sequence ID" value="PHQ16009.1"/>
    <property type="molecule type" value="Genomic_DNA"/>
</dbReference>
<dbReference type="InterPro" id="IPR036986">
    <property type="entry name" value="S4_RNA-bd_sf"/>
</dbReference>
<evidence type="ECO:0000256" key="5">
    <source>
        <dbReference type="ARBA" id="ARBA00037590"/>
    </source>
</evidence>
<dbReference type="InterPro" id="IPR020094">
    <property type="entry name" value="TruA/RsuA/RluB/E/F_N"/>
</dbReference>
<dbReference type="GO" id="GO:0160136">
    <property type="term" value="F:16S rRNA pseudouridine(516) synthase activity"/>
    <property type="evidence" value="ECO:0007669"/>
    <property type="project" value="UniProtKB-EC"/>
</dbReference>
<evidence type="ECO:0000256" key="3">
    <source>
        <dbReference type="ARBA" id="ARBA00023235"/>
    </source>
</evidence>
<dbReference type="EC" id="5.4.99.-" evidence="7"/>
<dbReference type="PROSITE" id="PS50889">
    <property type="entry name" value="S4"/>
    <property type="match status" value="1"/>
</dbReference>
<dbReference type="GO" id="GO:0005829">
    <property type="term" value="C:cytosol"/>
    <property type="evidence" value="ECO:0007669"/>
    <property type="project" value="UniProtKB-ARBA"/>
</dbReference>
<dbReference type="Pfam" id="PF00849">
    <property type="entry name" value="PseudoU_synth_2"/>
    <property type="match status" value="1"/>
</dbReference>
<evidence type="ECO:0000256" key="4">
    <source>
        <dbReference type="ARBA" id="ARBA00036749"/>
    </source>
</evidence>
<dbReference type="Pfam" id="PF01479">
    <property type="entry name" value="S4"/>
    <property type="match status" value="1"/>
</dbReference>
<evidence type="ECO:0000256" key="7">
    <source>
        <dbReference type="RuleBase" id="RU003887"/>
    </source>
</evidence>
<keyword evidence="2 6" id="KW-0694">RNA-binding</keyword>
<proteinExistence type="inferred from homology"/>
<keyword evidence="3 7" id="KW-0413">Isomerase</keyword>
<evidence type="ECO:0000313" key="10">
    <source>
        <dbReference type="Proteomes" id="UP000231409"/>
    </source>
</evidence>
<dbReference type="InterPro" id="IPR018496">
    <property type="entry name" value="PsdUridine_synth_RsuA/RluB_CS"/>
</dbReference>
<accession>A0A2G1UNN0</accession>
<dbReference type="PANTHER" id="PTHR47683:SF4">
    <property type="entry name" value="PSEUDOURIDINE SYNTHASE"/>
    <property type="match status" value="1"/>
</dbReference>
<dbReference type="Gene3D" id="3.30.70.580">
    <property type="entry name" value="Pseudouridine synthase I, catalytic domain, N-terminal subdomain"/>
    <property type="match status" value="1"/>
</dbReference>
<dbReference type="PROSITE" id="PS01149">
    <property type="entry name" value="PSI_RSU"/>
    <property type="match status" value="1"/>
</dbReference>
<evidence type="ECO:0000259" key="8">
    <source>
        <dbReference type="SMART" id="SM00363"/>
    </source>
</evidence>
<gene>
    <name evidence="9" type="ORF">CLH61_07695</name>
</gene>
<dbReference type="InterPro" id="IPR006145">
    <property type="entry name" value="PsdUridine_synth_RsuA/RluA"/>
</dbReference>
<reference evidence="9 10" key="1">
    <citation type="submission" date="2017-09" db="EMBL/GenBank/DDBJ databases">
        <title>The draft genome sequences of Marinobacter sp. PWS21.</title>
        <authorList>
            <person name="Cao J."/>
        </authorList>
    </citation>
    <scope>NUCLEOTIDE SEQUENCE [LARGE SCALE GENOMIC DNA]</scope>
    <source>
        <strain evidence="9 10">PWS21</strain>
    </source>
</reference>
<dbReference type="InterPro" id="IPR002942">
    <property type="entry name" value="S4_RNA-bd"/>
</dbReference>
<dbReference type="Proteomes" id="UP000231409">
    <property type="component" value="Unassembled WGS sequence"/>
</dbReference>
<dbReference type="SUPFAM" id="SSF55174">
    <property type="entry name" value="Alpha-L RNA-binding motif"/>
    <property type="match status" value="1"/>
</dbReference>
<name>A0A2G1UNN0_9GAMM</name>
<evidence type="ECO:0000313" key="9">
    <source>
        <dbReference type="EMBL" id="PHQ16009.1"/>
    </source>
</evidence>
<feature type="domain" description="RNA-binding S4" evidence="8">
    <location>
        <begin position="1"/>
        <end position="59"/>
    </location>
</feature>
<evidence type="ECO:0000256" key="6">
    <source>
        <dbReference type="PROSITE-ProRule" id="PRU00182"/>
    </source>
</evidence>
<dbReference type="SMART" id="SM00363">
    <property type="entry name" value="S4"/>
    <property type="match status" value="1"/>
</dbReference>
<dbReference type="NCBIfam" id="TIGR00093">
    <property type="entry name" value="pseudouridine synthase"/>
    <property type="match status" value="1"/>
</dbReference>
<dbReference type="InterPro" id="IPR000748">
    <property type="entry name" value="PsdUridine_synth_RsuA/RluB/E/F"/>
</dbReference>
<comment type="caution">
    <text evidence="9">The sequence shown here is derived from an EMBL/GenBank/DDBJ whole genome shotgun (WGS) entry which is preliminary data.</text>
</comment>
<dbReference type="Gene3D" id="3.10.290.10">
    <property type="entry name" value="RNA-binding S4 domain"/>
    <property type="match status" value="1"/>
</dbReference>
<organism evidence="9 10">
    <name type="scientific">Marinobacter profundi</name>
    <dbReference type="NCBI Taxonomy" id="2666256"/>
    <lineage>
        <taxon>Bacteria</taxon>
        <taxon>Pseudomonadati</taxon>
        <taxon>Pseudomonadota</taxon>
        <taxon>Gammaproteobacteria</taxon>
        <taxon>Pseudomonadales</taxon>
        <taxon>Marinobacteraceae</taxon>
        <taxon>Marinobacter</taxon>
    </lineage>
</organism>
<evidence type="ECO:0000256" key="2">
    <source>
        <dbReference type="ARBA" id="ARBA00022884"/>
    </source>
</evidence>
<dbReference type="GO" id="GO:0003723">
    <property type="term" value="F:RNA binding"/>
    <property type="evidence" value="ECO:0007669"/>
    <property type="project" value="UniProtKB-KW"/>
</dbReference>
<keyword evidence="10" id="KW-1185">Reference proteome</keyword>
<dbReference type="PANTHER" id="PTHR47683">
    <property type="entry name" value="PSEUDOURIDINE SYNTHASE FAMILY PROTEIN-RELATED"/>
    <property type="match status" value="1"/>
</dbReference>